<reference evidence="2" key="1">
    <citation type="submission" date="2022-03" db="EMBL/GenBank/DDBJ databases">
        <authorList>
            <person name="Tunstrom K."/>
        </authorList>
    </citation>
    <scope>NUCLEOTIDE SEQUENCE</scope>
</reference>
<evidence type="ECO:0000313" key="2">
    <source>
        <dbReference type="EMBL" id="CAH2090953.1"/>
    </source>
</evidence>
<feature type="compositionally biased region" description="Polar residues" evidence="1">
    <location>
        <begin position="100"/>
        <end position="111"/>
    </location>
</feature>
<comment type="caution">
    <text evidence="2">The sequence shown here is derived from an EMBL/GenBank/DDBJ whole genome shotgun (WGS) entry which is preliminary data.</text>
</comment>
<evidence type="ECO:0000256" key="1">
    <source>
        <dbReference type="SAM" id="MobiDB-lite"/>
    </source>
</evidence>
<protein>
    <submittedName>
        <fullName evidence="2">Uncharacterized protein</fullName>
    </submittedName>
</protein>
<gene>
    <name evidence="2" type="ORF">EEDITHA_LOCUS6858</name>
</gene>
<dbReference type="Proteomes" id="UP001153954">
    <property type="component" value="Unassembled WGS sequence"/>
</dbReference>
<accession>A0AAU9TVX7</accession>
<feature type="region of interest" description="Disordered" evidence="1">
    <location>
        <begin position="100"/>
        <end position="192"/>
    </location>
</feature>
<keyword evidence="3" id="KW-1185">Reference proteome</keyword>
<name>A0AAU9TVX7_EUPED</name>
<organism evidence="2 3">
    <name type="scientific">Euphydryas editha</name>
    <name type="common">Edith's checkerspot</name>
    <dbReference type="NCBI Taxonomy" id="104508"/>
    <lineage>
        <taxon>Eukaryota</taxon>
        <taxon>Metazoa</taxon>
        <taxon>Ecdysozoa</taxon>
        <taxon>Arthropoda</taxon>
        <taxon>Hexapoda</taxon>
        <taxon>Insecta</taxon>
        <taxon>Pterygota</taxon>
        <taxon>Neoptera</taxon>
        <taxon>Endopterygota</taxon>
        <taxon>Lepidoptera</taxon>
        <taxon>Glossata</taxon>
        <taxon>Ditrysia</taxon>
        <taxon>Papilionoidea</taxon>
        <taxon>Nymphalidae</taxon>
        <taxon>Nymphalinae</taxon>
        <taxon>Euphydryas</taxon>
    </lineage>
</organism>
<dbReference type="EMBL" id="CAKOGL010000010">
    <property type="protein sequence ID" value="CAH2090953.1"/>
    <property type="molecule type" value="Genomic_DNA"/>
</dbReference>
<dbReference type="AlphaFoldDB" id="A0AAU9TVX7"/>
<proteinExistence type="predicted"/>
<feature type="compositionally biased region" description="Polar residues" evidence="1">
    <location>
        <begin position="138"/>
        <end position="149"/>
    </location>
</feature>
<evidence type="ECO:0000313" key="3">
    <source>
        <dbReference type="Proteomes" id="UP001153954"/>
    </source>
</evidence>
<sequence>MSYSKNVLKIPNKSTLNTQKTEENEYTGELNCDRTESCSYAVTVSKKLSGSLEESNLCGGQKSFISIHSTDQLCQVPGTQNPSIIDECNVEVLSLNEVFPSTSEESLSNDESPVRRKRHHKKGTQKMPPEDVDKSAYVPTNSKSSTAPNRQKETLESQPSVHSDFDIPKNTLYVTGSNPGEPKMSYQDPPKKMSKTMKKFLRNIDKHKSEQMNKVNEKAISKLTTMRGILKDGRCVPECTGDSSLQGSENQENTEDLSLAFTMDFGPQISYTKQNPDKNVSFNTQVVIIHFTGDLCVGQSIETLSKEKDQQARNSELRKTFLTKYNELWPTQK</sequence>
<feature type="compositionally biased region" description="Basic residues" evidence="1">
    <location>
        <begin position="115"/>
        <end position="124"/>
    </location>
</feature>